<proteinExistence type="predicted"/>
<comment type="caution">
    <text evidence="1">The sequence shown here is derived from an EMBL/GenBank/DDBJ whole genome shotgun (WGS) entry which is preliminary data.</text>
</comment>
<name>A0A8H3QHA1_9GLOM</name>
<protein>
    <submittedName>
        <fullName evidence="1">Uncharacterized protein</fullName>
    </submittedName>
</protein>
<evidence type="ECO:0000313" key="2">
    <source>
        <dbReference type="Proteomes" id="UP000615446"/>
    </source>
</evidence>
<gene>
    <name evidence="1" type="ORF">RCL2_000632600</name>
</gene>
<reference evidence="1" key="1">
    <citation type="submission" date="2019-10" db="EMBL/GenBank/DDBJ databases">
        <title>Conservation and host-specific expression of non-tandemly repeated heterogenous ribosome RNA gene in arbuscular mycorrhizal fungi.</title>
        <authorList>
            <person name="Maeda T."/>
            <person name="Kobayashi Y."/>
            <person name="Nakagawa T."/>
            <person name="Ezawa T."/>
            <person name="Yamaguchi K."/>
            <person name="Bino T."/>
            <person name="Nishimoto Y."/>
            <person name="Shigenobu S."/>
            <person name="Kawaguchi M."/>
        </authorList>
    </citation>
    <scope>NUCLEOTIDE SEQUENCE</scope>
    <source>
        <strain evidence="1">HR1</strain>
    </source>
</reference>
<dbReference type="OrthoDB" id="2433375at2759"/>
<sequence length="107" mass="12533">MGYPEAEPGPTTQANRKKQRKIVIPITAVDIYFEECPVGRDLERPHQNRSLMNKWVGEILRPDENPAYAFNIPIFGHKYKENPYIPQLISASRQKIKEVYQTELHRK</sequence>
<dbReference type="EMBL" id="BLAL01000043">
    <property type="protein sequence ID" value="GES79012.1"/>
    <property type="molecule type" value="Genomic_DNA"/>
</dbReference>
<dbReference type="AlphaFoldDB" id="A0A8H3QHA1"/>
<organism evidence="1 2">
    <name type="scientific">Rhizophagus clarus</name>
    <dbReference type="NCBI Taxonomy" id="94130"/>
    <lineage>
        <taxon>Eukaryota</taxon>
        <taxon>Fungi</taxon>
        <taxon>Fungi incertae sedis</taxon>
        <taxon>Mucoromycota</taxon>
        <taxon>Glomeromycotina</taxon>
        <taxon>Glomeromycetes</taxon>
        <taxon>Glomerales</taxon>
        <taxon>Glomeraceae</taxon>
        <taxon>Rhizophagus</taxon>
    </lineage>
</organism>
<dbReference type="Proteomes" id="UP000615446">
    <property type="component" value="Unassembled WGS sequence"/>
</dbReference>
<evidence type="ECO:0000313" key="1">
    <source>
        <dbReference type="EMBL" id="GES79012.1"/>
    </source>
</evidence>
<accession>A0A8H3QHA1</accession>